<evidence type="ECO:0000256" key="6">
    <source>
        <dbReference type="ARBA" id="ARBA00031424"/>
    </source>
</evidence>
<protein>
    <recommendedName>
        <fullName evidence="4">dTDP-4-dehydrorhamnose 3,5-epimerase</fullName>
        <ecNumber evidence="3">5.1.3.13</ecNumber>
    </recommendedName>
    <alternativeName>
        <fullName evidence="6">Thymidine diphospho-4-keto-rhamnose 3,5-epimerase</fullName>
    </alternativeName>
    <alternativeName>
        <fullName evidence="5">dTDP-4-keto-6-deoxyglucose 3,5-epimerase</fullName>
    </alternativeName>
    <alternativeName>
        <fullName evidence="7">dTDP-6-deoxy-D-xylo-4-hexulose 3,5-epimerase</fullName>
    </alternativeName>
</protein>
<proteinExistence type="predicted"/>
<dbReference type="InterPro" id="IPR014710">
    <property type="entry name" value="RmlC-like_jellyroll"/>
</dbReference>
<evidence type="ECO:0000256" key="4">
    <source>
        <dbReference type="ARBA" id="ARBA00019595"/>
    </source>
</evidence>
<dbReference type="Proteomes" id="UP000294145">
    <property type="component" value="Unassembled WGS sequence"/>
</dbReference>
<sequence length="142" mass="16121">MLDGLIITHLKQISHPKGNIFHAMKSSDVGYSGFGEAYFSEVYFGEVKGWKKHTKMVLNLVVPVGKIKFVVYDDRTESSTYGQFYQTELSADNYCRLTVPQGVWLAFQGTGELRNLLLNLASIPHDPNESEVKSLNDIKFEW</sequence>
<dbReference type="SUPFAM" id="SSF51182">
    <property type="entry name" value="RmlC-like cupins"/>
    <property type="match status" value="1"/>
</dbReference>
<evidence type="ECO:0000313" key="9">
    <source>
        <dbReference type="Proteomes" id="UP000294145"/>
    </source>
</evidence>
<evidence type="ECO:0000256" key="7">
    <source>
        <dbReference type="ARBA" id="ARBA00033311"/>
    </source>
</evidence>
<gene>
    <name evidence="8" type="ORF">EYB64_05110</name>
</gene>
<dbReference type="RefSeq" id="WP_054103956.1">
    <property type="nucleotide sequence ID" value="NZ_CTBD01000067.1"/>
</dbReference>
<comment type="function">
    <text evidence="2">Catalyzes the epimerization of the C3' and C5'positions of dTDP-6-deoxy-D-xylo-4-hexulose, forming dTDP-6-deoxy-L-lyxo-4-hexulose.</text>
</comment>
<organism evidence="8 9">
    <name type="scientific">Vibrio cholerae</name>
    <dbReference type="NCBI Taxonomy" id="666"/>
    <lineage>
        <taxon>Bacteria</taxon>
        <taxon>Pseudomonadati</taxon>
        <taxon>Pseudomonadota</taxon>
        <taxon>Gammaproteobacteria</taxon>
        <taxon>Vibrionales</taxon>
        <taxon>Vibrionaceae</taxon>
        <taxon>Vibrio</taxon>
    </lineage>
</organism>
<dbReference type="Gene3D" id="2.60.120.10">
    <property type="entry name" value="Jelly Rolls"/>
    <property type="match status" value="1"/>
</dbReference>
<evidence type="ECO:0000256" key="5">
    <source>
        <dbReference type="ARBA" id="ARBA00029758"/>
    </source>
</evidence>
<dbReference type="EMBL" id="SISP01000005">
    <property type="protein sequence ID" value="TBM44715.1"/>
    <property type="molecule type" value="Genomic_DNA"/>
</dbReference>
<dbReference type="InterPro" id="IPR000888">
    <property type="entry name" value="RmlC-like"/>
</dbReference>
<comment type="catalytic activity">
    <reaction evidence="1">
        <text>dTDP-4-dehydro-6-deoxy-alpha-D-glucose = dTDP-4-dehydro-beta-L-rhamnose</text>
        <dbReference type="Rhea" id="RHEA:16969"/>
        <dbReference type="ChEBI" id="CHEBI:57649"/>
        <dbReference type="ChEBI" id="CHEBI:62830"/>
        <dbReference type="EC" id="5.1.3.13"/>
    </reaction>
</comment>
<dbReference type="GO" id="GO:0008830">
    <property type="term" value="F:dTDP-4-dehydrorhamnose 3,5-epimerase activity"/>
    <property type="evidence" value="ECO:0007669"/>
    <property type="project" value="UniProtKB-EC"/>
</dbReference>
<dbReference type="AlphaFoldDB" id="A0A7Z7YFX2"/>
<evidence type="ECO:0000256" key="3">
    <source>
        <dbReference type="ARBA" id="ARBA00012098"/>
    </source>
</evidence>
<accession>A0A7Z7YFX2</accession>
<dbReference type="EC" id="5.1.3.13" evidence="3"/>
<reference evidence="8 9" key="1">
    <citation type="submission" date="2019-02" db="EMBL/GenBank/DDBJ databases">
        <title>Genomic plasticity associated with the antimicrobial resistance in Vibrio cholerae.</title>
        <authorList>
            <person name="Verma J."/>
            <person name="Bag S."/>
            <person name="Saha B."/>
            <person name="Kumar P."/>
            <person name="Ghosh T.S."/>
            <person name="Dayal M."/>
            <person name="Senapati T."/>
            <person name="Mehra S."/>
            <person name="Dey P."/>
            <person name="Desigamani A."/>
            <person name="Kumar D."/>
            <person name="Rana P."/>
            <person name="Kumar B."/>
            <person name="Maiti T.K."/>
            <person name="Sharma N.C."/>
            <person name="Bhadra R.K."/>
            <person name="Mutreja A."/>
            <person name="Nair G.B."/>
            <person name="Ramamurthy T."/>
            <person name="Das B."/>
        </authorList>
    </citation>
    <scope>NUCLEOTIDE SEQUENCE [LARGE SCALE GENOMIC DNA]</scope>
    <source>
        <strain evidence="8 9">IDH06781</strain>
    </source>
</reference>
<comment type="caution">
    <text evidence="8">The sequence shown here is derived from an EMBL/GenBank/DDBJ whole genome shotgun (WGS) entry which is preliminary data.</text>
</comment>
<evidence type="ECO:0000313" key="8">
    <source>
        <dbReference type="EMBL" id="TBM44715.1"/>
    </source>
</evidence>
<dbReference type="InterPro" id="IPR011051">
    <property type="entry name" value="RmlC_Cupin_sf"/>
</dbReference>
<name>A0A7Z7YFX2_VIBCL</name>
<evidence type="ECO:0000256" key="2">
    <source>
        <dbReference type="ARBA" id="ARBA00001997"/>
    </source>
</evidence>
<evidence type="ECO:0000256" key="1">
    <source>
        <dbReference type="ARBA" id="ARBA00001298"/>
    </source>
</evidence>
<dbReference type="Pfam" id="PF00908">
    <property type="entry name" value="dTDP_sugar_isom"/>
    <property type="match status" value="1"/>
</dbReference>